<keyword evidence="3" id="KW-0285">Flavoprotein</keyword>
<keyword evidence="6" id="KW-0809">Transit peptide</keyword>
<dbReference type="PANTHER" id="PTHR10632">
    <property type="entry name" value="SULFIDE:QUINONE OXIDOREDUCTASE"/>
    <property type="match status" value="1"/>
</dbReference>
<evidence type="ECO:0000256" key="12">
    <source>
        <dbReference type="ARBA" id="ARBA00059167"/>
    </source>
</evidence>
<dbReference type="GO" id="GO:0071949">
    <property type="term" value="F:FAD binding"/>
    <property type="evidence" value="ECO:0007669"/>
    <property type="project" value="TreeGrafter"/>
</dbReference>
<evidence type="ECO:0000256" key="3">
    <source>
        <dbReference type="ARBA" id="ARBA00022630"/>
    </source>
</evidence>
<comment type="catalytic activity">
    <reaction evidence="11">
        <text>a quinone + hydrogen sulfide + glutathione + H(+) = S-sulfanylglutathione + a quinol</text>
        <dbReference type="Rhea" id="RHEA:55156"/>
        <dbReference type="ChEBI" id="CHEBI:15378"/>
        <dbReference type="ChEBI" id="CHEBI:24646"/>
        <dbReference type="ChEBI" id="CHEBI:29919"/>
        <dbReference type="ChEBI" id="CHEBI:57925"/>
        <dbReference type="ChEBI" id="CHEBI:58905"/>
        <dbReference type="ChEBI" id="CHEBI:132124"/>
        <dbReference type="EC" id="1.8.5.8"/>
    </reaction>
    <physiologicalReaction direction="left-to-right" evidence="11">
        <dbReference type="Rhea" id="RHEA:55157"/>
    </physiologicalReaction>
</comment>
<comment type="function">
    <text evidence="12">Catalyzes the oxidation of hydrogen sulfide with the help of a quinone, such as ubiquinone-10, giving rise to thiosulfate and ultimately to sulfane (molecular sulfur) atoms. Requires an additional electron acceptor; can use sulfite, sulfide or cyanide (in vitro). It is believed the in vivo electron acceptor is glutathione.</text>
</comment>
<evidence type="ECO:0000256" key="15">
    <source>
        <dbReference type="ARBA" id="ARBA00070160"/>
    </source>
</evidence>
<evidence type="ECO:0000256" key="16">
    <source>
        <dbReference type="ARBA" id="ARBA00082958"/>
    </source>
</evidence>
<comment type="catalytic activity">
    <reaction evidence="9">
        <text>ubiquinone-10 + hydrogen sulfide + sulfite + 2 H(+) = ubiquinol-10 + thiosulfate</text>
        <dbReference type="Rhea" id="RHEA:38359"/>
        <dbReference type="ChEBI" id="CHEBI:15378"/>
        <dbReference type="ChEBI" id="CHEBI:17359"/>
        <dbReference type="ChEBI" id="CHEBI:29919"/>
        <dbReference type="ChEBI" id="CHEBI:33542"/>
        <dbReference type="ChEBI" id="CHEBI:46245"/>
        <dbReference type="ChEBI" id="CHEBI:64183"/>
    </reaction>
    <physiologicalReaction direction="left-to-right" evidence="9">
        <dbReference type="Rhea" id="RHEA:38360"/>
    </physiologicalReaction>
</comment>
<dbReference type="InterPro" id="IPR015904">
    <property type="entry name" value="Sulphide_quinone_reductase"/>
</dbReference>
<proteinExistence type="inferred from homology"/>
<comment type="cofactor">
    <cofactor evidence="1">
        <name>FAD</name>
        <dbReference type="ChEBI" id="CHEBI:57692"/>
    </cofactor>
</comment>
<evidence type="ECO:0000313" key="19">
    <source>
        <dbReference type="Proteomes" id="UP001163046"/>
    </source>
</evidence>
<organism evidence="18 19">
    <name type="scientific">Desmophyllum pertusum</name>
    <dbReference type="NCBI Taxonomy" id="174260"/>
    <lineage>
        <taxon>Eukaryota</taxon>
        <taxon>Metazoa</taxon>
        <taxon>Cnidaria</taxon>
        <taxon>Anthozoa</taxon>
        <taxon>Hexacorallia</taxon>
        <taxon>Scleractinia</taxon>
        <taxon>Caryophylliina</taxon>
        <taxon>Caryophylliidae</taxon>
        <taxon>Desmophyllum</taxon>
    </lineage>
</organism>
<accession>A0A9W9Y7S5</accession>
<evidence type="ECO:0000256" key="2">
    <source>
        <dbReference type="ARBA" id="ARBA00004173"/>
    </source>
</evidence>
<feature type="domain" description="FAD/NAD(P)-binding" evidence="17">
    <location>
        <begin position="30"/>
        <end position="142"/>
    </location>
</feature>
<gene>
    <name evidence="18" type="ORF">OS493_034544</name>
</gene>
<sequence length="291" mass="32460">MFATRYSNGLCKLGARGFSTSFRSQAKHSYQFVVVGGGSGGLSIASTLCRRYPKATAIIEPSENHYYQPLWTLVGGGIQRLEDSVRPTGSLIPSGGTWYKTSVVQFNPEKNLVKTADGNEIKYDFLIVAVGLQLRFDMVAGLKEALGTPGVGCNYSALTVNDTWKAIQNFEGGNAIFTLPNTPIKCFRCPTKNHVLGRRLLQTVVVQWVLAKSSWNNVRDKANIMFNTSLDKIFGVKKYADALTRIVNKRDIQINYKRNLFAIKPDKKEAVFEVLDDSKSEQKLETYQVRL</sequence>
<comment type="caution">
    <text evidence="18">The sequence shown here is derived from an EMBL/GenBank/DDBJ whole genome shotgun (WGS) entry which is preliminary data.</text>
</comment>
<keyword evidence="19" id="KW-1185">Reference proteome</keyword>
<dbReference type="InterPro" id="IPR036188">
    <property type="entry name" value="FAD/NAD-bd_sf"/>
</dbReference>
<comment type="similarity">
    <text evidence="13">Belongs to the SQRD family.</text>
</comment>
<evidence type="ECO:0000256" key="14">
    <source>
        <dbReference type="ARBA" id="ARBA00066447"/>
    </source>
</evidence>
<dbReference type="Gene3D" id="3.50.50.100">
    <property type="match status" value="1"/>
</dbReference>
<dbReference type="SUPFAM" id="SSF51905">
    <property type="entry name" value="FAD/NAD(P)-binding domain"/>
    <property type="match status" value="2"/>
</dbReference>
<dbReference type="PANTHER" id="PTHR10632:SF2">
    <property type="entry name" value="SULFIDE:QUINONE OXIDOREDUCTASE, MITOCHONDRIAL"/>
    <property type="match status" value="1"/>
</dbReference>
<comment type="subcellular location">
    <subcellularLocation>
        <location evidence="2">Mitochondrion</location>
    </subcellularLocation>
</comment>
<dbReference type="GO" id="GO:0106436">
    <property type="term" value="F:glutathione-dependent sulfide quinone oxidoreductase activity"/>
    <property type="evidence" value="ECO:0007669"/>
    <property type="project" value="UniProtKB-EC"/>
</dbReference>
<comment type="catalytic activity">
    <reaction evidence="10">
        <text>ubiquinone-10 + hydrogen sulfide + glutathione + H(+) = S-sulfanylglutathione + ubiquinol-10</text>
        <dbReference type="Rhea" id="RHEA:62608"/>
        <dbReference type="ChEBI" id="CHEBI:15378"/>
        <dbReference type="ChEBI" id="CHEBI:29919"/>
        <dbReference type="ChEBI" id="CHEBI:46245"/>
        <dbReference type="ChEBI" id="CHEBI:57925"/>
        <dbReference type="ChEBI" id="CHEBI:58905"/>
        <dbReference type="ChEBI" id="CHEBI:64183"/>
    </reaction>
    <physiologicalReaction direction="left-to-right" evidence="10">
        <dbReference type="Rhea" id="RHEA:62609"/>
    </physiologicalReaction>
</comment>
<keyword evidence="7" id="KW-0560">Oxidoreductase</keyword>
<dbReference type="AlphaFoldDB" id="A0A9W9Y7S5"/>
<evidence type="ECO:0000313" key="18">
    <source>
        <dbReference type="EMBL" id="KAJ7321490.1"/>
    </source>
</evidence>
<name>A0A9W9Y7S5_9CNID</name>
<evidence type="ECO:0000256" key="10">
    <source>
        <dbReference type="ARBA" id="ARBA00052810"/>
    </source>
</evidence>
<keyword evidence="4" id="KW-0874">Quinone</keyword>
<dbReference type="GO" id="GO:0005739">
    <property type="term" value="C:mitochondrion"/>
    <property type="evidence" value="ECO:0007669"/>
    <property type="project" value="UniProtKB-SubCell"/>
</dbReference>
<evidence type="ECO:0000259" key="17">
    <source>
        <dbReference type="Pfam" id="PF07992"/>
    </source>
</evidence>
<dbReference type="OrthoDB" id="5376590at2759"/>
<evidence type="ECO:0000256" key="4">
    <source>
        <dbReference type="ARBA" id="ARBA00022719"/>
    </source>
</evidence>
<evidence type="ECO:0000256" key="1">
    <source>
        <dbReference type="ARBA" id="ARBA00001974"/>
    </source>
</evidence>
<dbReference type="Pfam" id="PF07992">
    <property type="entry name" value="Pyr_redox_2"/>
    <property type="match status" value="1"/>
</dbReference>
<keyword evidence="8" id="KW-0496">Mitochondrion</keyword>
<keyword evidence="5" id="KW-0274">FAD</keyword>
<evidence type="ECO:0000256" key="7">
    <source>
        <dbReference type="ARBA" id="ARBA00023002"/>
    </source>
</evidence>
<evidence type="ECO:0000256" key="9">
    <source>
        <dbReference type="ARBA" id="ARBA00051038"/>
    </source>
</evidence>
<protein>
    <recommendedName>
        <fullName evidence="15">Sulfide:quinone oxidoreductase, mitochondrial</fullName>
        <ecNumber evidence="14">1.8.5.8</ecNumber>
    </recommendedName>
    <alternativeName>
        <fullName evidence="16">Sulfide quinone oxidoreductase</fullName>
    </alternativeName>
</protein>
<dbReference type="GO" id="GO:0070221">
    <property type="term" value="P:sulfide oxidation, using sulfide:quinone oxidoreductase"/>
    <property type="evidence" value="ECO:0007669"/>
    <property type="project" value="TreeGrafter"/>
</dbReference>
<evidence type="ECO:0000256" key="11">
    <source>
        <dbReference type="ARBA" id="ARBA00052986"/>
    </source>
</evidence>
<dbReference type="EC" id="1.8.5.8" evidence="14"/>
<dbReference type="InterPro" id="IPR023753">
    <property type="entry name" value="FAD/NAD-binding_dom"/>
</dbReference>
<evidence type="ECO:0000256" key="8">
    <source>
        <dbReference type="ARBA" id="ARBA00023128"/>
    </source>
</evidence>
<reference evidence="18" key="1">
    <citation type="submission" date="2023-01" db="EMBL/GenBank/DDBJ databases">
        <title>Genome assembly of the deep-sea coral Lophelia pertusa.</title>
        <authorList>
            <person name="Herrera S."/>
            <person name="Cordes E."/>
        </authorList>
    </citation>
    <scope>NUCLEOTIDE SEQUENCE</scope>
    <source>
        <strain evidence="18">USNM1676648</strain>
        <tissue evidence="18">Polyp</tissue>
    </source>
</reference>
<dbReference type="EMBL" id="MU827826">
    <property type="protein sequence ID" value="KAJ7321490.1"/>
    <property type="molecule type" value="Genomic_DNA"/>
</dbReference>
<dbReference type="Proteomes" id="UP001163046">
    <property type="component" value="Unassembled WGS sequence"/>
</dbReference>
<evidence type="ECO:0000256" key="13">
    <source>
        <dbReference type="ARBA" id="ARBA00060891"/>
    </source>
</evidence>
<dbReference type="GO" id="GO:0070224">
    <property type="term" value="F:sulfide:quinone oxidoreductase activity"/>
    <property type="evidence" value="ECO:0007669"/>
    <property type="project" value="TreeGrafter"/>
</dbReference>
<evidence type="ECO:0000256" key="5">
    <source>
        <dbReference type="ARBA" id="ARBA00022827"/>
    </source>
</evidence>
<evidence type="ECO:0000256" key="6">
    <source>
        <dbReference type="ARBA" id="ARBA00022946"/>
    </source>
</evidence>
<dbReference type="FunFam" id="3.50.50.60:FF:000034">
    <property type="entry name" value="sulfide:quinone oxidoreductase, mitochondrial"/>
    <property type="match status" value="1"/>
</dbReference>
<dbReference type="GO" id="GO:0048038">
    <property type="term" value="F:quinone binding"/>
    <property type="evidence" value="ECO:0007669"/>
    <property type="project" value="UniProtKB-KW"/>
</dbReference>